<keyword evidence="2" id="KW-1185">Reference proteome</keyword>
<name>A0ABQ2LD27_9PROT</name>
<dbReference type="EMBL" id="BMOV01000004">
    <property type="protein sequence ID" value="GGO11664.1"/>
    <property type="molecule type" value="Genomic_DNA"/>
</dbReference>
<dbReference type="Proteomes" id="UP000602381">
    <property type="component" value="Unassembled WGS sequence"/>
</dbReference>
<reference evidence="2" key="1">
    <citation type="journal article" date="2019" name="Int. J. Syst. Evol. Microbiol.">
        <title>The Global Catalogue of Microorganisms (GCM) 10K type strain sequencing project: providing services to taxonomists for standard genome sequencing and annotation.</title>
        <authorList>
            <consortium name="The Broad Institute Genomics Platform"/>
            <consortium name="The Broad Institute Genome Sequencing Center for Infectious Disease"/>
            <person name="Wu L."/>
            <person name="Ma J."/>
        </authorList>
    </citation>
    <scope>NUCLEOTIDE SEQUENCE [LARGE SCALE GENOMIC DNA]</scope>
    <source>
        <strain evidence="2">JCM 17843</strain>
    </source>
</reference>
<comment type="caution">
    <text evidence="1">The sequence shown here is derived from an EMBL/GenBank/DDBJ whole genome shotgun (WGS) entry which is preliminary data.</text>
</comment>
<gene>
    <name evidence="1" type="ORF">GCM10007972_15650</name>
</gene>
<evidence type="ECO:0000313" key="2">
    <source>
        <dbReference type="Proteomes" id="UP000602381"/>
    </source>
</evidence>
<proteinExistence type="predicted"/>
<evidence type="ECO:0000313" key="1">
    <source>
        <dbReference type="EMBL" id="GGO11664.1"/>
    </source>
</evidence>
<organism evidence="1 2">
    <name type="scientific">Iodidimonas muriae</name>
    <dbReference type="NCBI Taxonomy" id="261467"/>
    <lineage>
        <taxon>Bacteria</taxon>
        <taxon>Pseudomonadati</taxon>
        <taxon>Pseudomonadota</taxon>
        <taxon>Alphaproteobacteria</taxon>
        <taxon>Iodidimonadales</taxon>
        <taxon>Iodidimonadaceae</taxon>
        <taxon>Iodidimonas</taxon>
    </lineage>
</organism>
<accession>A0ABQ2LD27</accession>
<sequence>MLKARPTQFLTHALHMTRTGTPRSGADIKLLAASLERGHLSVDDLYAPLPPALHARDLPDFLGDGPCRWESSSHALLKLYARLLAMALAPKSRICLEHRLTVSTGTAIPDLFAVNDKISIACEVGATDGRKIHALLESAVTYCIVLPYSGLSDPNIHGYIFRHANTIPLPAITSRQTTTALTDLENSYQTVLETSDAH</sequence>
<protein>
    <submittedName>
        <fullName evidence="1">Uncharacterized protein</fullName>
    </submittedName>
</protein>